<dbReference type="PRINTS" id="PR00081">
    <property type="entry name" value="GDHRDH"/>
</dbReference>
<protein>
    <submittedName>
        <fullName evidence="5">Putative Oxidoreductase</fullName>
    </submittedName>
</protein>
<proteinExistence type="inferred from homology"/>
<feature type="domain" description="Ketoreductase" evidence="4">
    <location>
        <begin position="35"/>
        <end position="218"/>
    </location>
</feature>
<dbReference type="Pfam" id="PF00106">
    <property type="entry name" value="adh_short"/>
    <property type="match status" value="1"/>
</dbReference>
<evidence type="ECO:0000256" key="2">
    <source>
        <dbReference type="ARBA" id="ARBA00023002"/>
    </source>
</evidence>
<dbReference type="InterPro" id="IPR036291">
    <property type="entry name" value="NAD(P)-bd_dom_sf"/>
</dbReference>
<keyword evidence="6" id="KW-1185">Reference proteome</keyword>
<dbReference type="SUPFAM" id="SSF51735">
    <property type="entry name" value="NAD(P)-binding Rossmann-fold domains"/>
    <property type="match status" value="1"/>
</dbReference>
<dbReference type="PANTHER" id="PTHR44196:SF1">
    <property type="entry name" value="DEHYDROGENASE_REDUCTASE SDR FAMILY MEMBER 7B"/>
    <property type="match status" value="1"/>
</dbReference>
<sequence length="360" mass="38683">MDIMRRPSTIAVGFSLGLLGREVVRRRRAIDLDGQVVLITGSSRGLGLAMAKEFARRGAKLVLCARSVDELAWARETVAQSGAEALAVPCDVGDRAQVQDLVDQAMNRFGRIDILVNNAGIIIVGPIQDQTLEDFKTAMDVMFWGVVYPTLTVLPQMMERKSGRIVNITSIGGKLSVPHLLSYNSAKFAAVGFSEGLTAELAKEGVQSITVVPGLIGTGSHVNAFFKGKHRAEYAWFSLGASLPFTSMSATRAAHQIVEATRRGDNEIILTPQAQLAARLHGLFPGLTTSVLGVVNRVMPGANGIGTERRLGKQSKSFISQSFLTVLGRRAARTWHQYPERAEVEGSVMGGRGGKAETPA</sequence>
<dbReference type="GO" id="GO:0016020">
    <property type="term" value="C:membrane"/>
    <property type="evidence" value="ECO:0007669"/>
    <property type="project" value="TreeGrafter"/>
</dbReference>
<evidence type="ECO:0000313" key="5">
    <source>
        <dbReference type="EMBL" id="CCF85528.1"/>
    </source>
</evidence>
<accession>I4ELG6</accession>
<dbReference type="OrthoDB" id="9792003at2"/>
<evidence type="ECO:0000259" key="4">
    <source>
        <dbReference type="SMART" id="SM00822"/>
    </source>
</evidence>
<name>I4ELG6_9BACT</name>
<evidence type="ECO:0000313" key="6">
    <source>
        <dbReference type="Proteomes" id="UP000004221"/>
    </source>
</evidence>
<dbReference type="SMART" id="SM00822">
    <property type="entry name" value="PKS_KR"/>
    <property type="match status" value="1"/>
</dbReference>
<evidence type="ECO:0000256" key="3">
    <source>
        <dbReference type="RuleBase" id="RU000363"/>
    </source>
</evidence>
<gene>
    <name evidence="5" type="ORF">NITHO_5110008</name>
</gene>
<reference evidence="5 6" key="1">
    <citation type="journal article" date="2012" name="ISME J.">
        <title>Nitrification expanded: discovery, physiology and genomics of a nitrite-oxidizing bacterium from the phylum Chloroflexi.</title>
        <authorList>
            <person name="Sorokin D.Y."/>
            <person name="Lucker S."/>
            <person name="Vejmelkova D."/>
            <person name="Kostrikina N.A."/>
            <person name="Kleerebezem R."/>
            <person name="Rijpstra W.I."/>
            <person name="Damste J.S."/>
            <person name="Le Paslier D."/>
            <person name="Muyzer G."/>
            <person name="Wagner M."/>
            <person name="van Loosdrecht M.C."/>
            <person name="Daims H."/>
        </authorList>
    </citation>
    <scope>NUCLEOTIDE SEQUENCE [LARGE SCALE GENOMIC DNA]</scope>
    <source>
        <strain evidence="6">none</strain>
    </source>
</reference>
<dbReference type="AlphaFoldDB" id="I4ELG6"/>
<dbReference type="Gene3D" id="3.40.50.720">
    <property type="entry name" value="NAD(P)-binding Rossmann-like Domain"/>
    <property type="match status" value="1"/>
</dbReference>
<dbReference type="InterPro" id="IPR057326">
    <property type="entry name" value="KR_dom"/>
</dbReference>
<keyword evidence="2" id="KW-0560">Oxidoreductase</keyword>
<dbReference type="GO" id="GO:0016491">
    <property type="term" value="F:oxidoreductase activity"/>
    <property type="evidence" value="ECO:0007669"/>
    <property type="project" value="UniProtKB-KW"/>
</dbReference>
<dbReference type="Proteomes" id="UP000004221">
    <property type="component" value="Unassembled WGS sequence"/>
</dbReference>
<evidence type="ECO:0000256" key="1">
    <source>
        <dbReference type="ARBA" id="ARBA00006484"/>
    </source>
</evidence>
<dbReference type="RefSeq" id="WP_008480498.1">
    <property type="nucleotide sequence ID" value="NZ_CAGS01000459.1"/>
</dbReference>
<dbReference type="EMBL" id="CAGS01000459">
    <property type="protein sequence ID" value="CCF85528.1"/>
    <property type="molecule type" value="Genomic_DNA"/>
</dbReference>
<comment type="caution">
    <text evidence="5">The sequence shown here is derived from an EMBL/GenBank/DDBJ whole genome shotgun (WGS) entry which is preliminary data.</text>
</comment>
<comment type="similarity">
    <text evidence="1 3">Belongs to the short-chain dehydrogenases/reductases (SDR) family.</text>
</comment>
<dbReference type="PANTHER" id="PTHR44196">
    <property type="entry name" value="DEHYDROGENASE/REDUCTASE SDR FAMILY MEMBER 7B"/>
    <property type="match status" value="1"/>
</dbReference>
<dbReference type="PRINTS" id="PR00080">
    <property type="entry name" value="SDRFAMILY"/>
</dbReference>
<dbReference type="InterPro" id="IPR002347">
    <property type="entry name" value="SDR_fam"/>
</dbReference>
<organism evidence="5 6">
    <name type="scientific">Nitrolancea hollandica Lb</name>
    <dbReference type="NCBI Taxonomy" id="1129897"/>
    <lineage>
        <taxon>Bacteria</taxon>
        <taxon>Pseudomonadati</taxon>
        <taxon>Thermomicrobiota</taxon>
        <taxon>Thermomicrobia</taxon>
        <taxon>Sphaerobacterales</taxon>
        <taxon>Sphaerobacterineae</taxon>
        <taxon>Sphaerobacteraceae</taxon>
        <taxon>Nitrolancea</taxon>
    </lineage>
</organism>
<dbReference type="FunFam" id="3.40.50.720:FF:000084">
    <property type="entry name" value="Short-chain dehydrogenase reductase"/>
    <property type="match status" value="1"/>
</dbReference>